<evidence type="ECO:0000313" key="2">
    <source>
        <dbReference type="EMBL" id="VEU82641.1"/>
    </source>
</evidence>
<dbReference type="AlphaFoldDB" id="A0A449BJJ8"/>
<dbReference type="InterPro" id="IPR002611">
    <property type="entry name" value="IstB_ATP-bd"/>
</dbReference>
<dbReference type="GO" id="GO:0006260">
    <property type="term" value="P:DNA replication"/>
    <property type="evidence" value="ECO:0007669"/>
    <property type="project" value="TreeGrafter"/>
</dbReference>
<dbReference type="GO" id="GO:0005524">
    <property type="term" value="F:ATP binding"/>
    <property type="evidence" value="ECO:0007669"/>
    <property type="project" value="InterPro"/>
</dbReference>
<accession>A0A449BJJ8</accession>
<dbReference type="STRING" id="1408416.GCA_000702765_00825"/>
<reference evidence="2 3" key="1">
    <citation type="submission" date="2019-01" db="EMBL/GenBank/DDBJ databases">
        <authorList>
            <consortium name="Pathogen Informatics"/>
        </authorList>
    </citation>
    <scope>NUCLEOTIDE SEQUENCE [LARGE SCALE GENOMIC DNA]</scope>
    <source>
        <strain evidence="2 3">NCTC10172</strain>
    </source>
</reference>
<dbReference type="Proteomes" id="UP000290909">
    <property type="component" value="Chromosome"/>
</dbReference>
<dbReference type="Gene3D" id="3.40.50.300">
    <property type="entry name" value="P-loop containing nucleotide triphosphate hydrolases"/>
    <property type="match status" value="1"/>
</dbReference>
<protein>
    <submittedName>
        <fullName evidence="2">Primosomal protein DnaI</fullName>
    </submittedName>
</protein>
<evidence type="ECO:0000313" key="3">
    <source>
        <dbReference type="Proteomes" id="UP000290909"/>
    </source>
</evidence>
<dbReference type="PANTHER" id="PTHR30050:SF8">
    <property type="entry name" value="PRIMOSOMAL PROTEIN DNAI"/>
    <property type="match status" value="1"/>
</dbReference>
<evidence type="ECO:0000259" key="1">
    <source>
        <dbReference type="Pfam" id="PF01695"/>
    </source>
</evidence>
<dbReference type="SUPFAM" id="SSF52540">
    <property type="entry name" value="P-loop containing nucleoside triphosphate hydrolases"/>
    <property type="match status" value="1"/>
</dbReference>
<name>A0A449BJJ8_9MOLU</name>
<dbReference type="KEGG" id="ahk:NCTC10172_00661"/>
<sequence length="268" mass="31181">MDMNEVKKIVSEDKDTKDLQLNEEELLIAYQYILQRDDNSLKGVRPRLRLKPFLHIDYVPTKEKLLEEKRAKLKRNLETFESDVYISKAKFDDVTILNDNYEKAIDYMKEFIELYPKFKKGLFLHGPYRTGKSFLLSALANELVSKNIDVVFAFIPDLARAIKGSMNTQTLESKMNILKRTSVLILDDLGGEYLSPWFRDEILLPILQYRLNANLPVFIASNLTLRQLATFLEVESDSGSMKSARIMQRILDLTIPVEFTEKYEKPIE</sequence>
<keyword evidence="3" id="KW-1185">Reference proteome</keyword>
<gene>
    <name evidence="2" type="primary">dnaI</name>
    <name evidence="2" type="ORF">NCTC10172_00661</name>
</gene>
<organism evidence="2 3">
    <name type="scientific">Acholeplasma hippikon</name>
    <dbReference type="NCBI Taxonomy" id="264636"/>
    <lineage>
        <taxon>Bacteria</taxon>
        <taxon>Bacillati</taxon>
        <taxon>Mycoplasmatota</taxon>
        <taxon>Mollicutes</taxon>
        <taxon>Acholeplasmatales</taxon>
        <taxon>Acholeplasmataceae</taxon>
        <taxon>Acholeplasma</taxon>
    </lineage>
</organism>
<dbReference type="InterPro" id="IPR027417">
    <property type="entry name" value="P-loop_NTPase"/>
</dbReference>
<proteinExistence type="predicted"/>
<dbReference type="EMBL" id="LR215050">
    <property type="protein sequence ID" value="VEU82641.1"/>
    <property type="molecule type" value="Genomic_DNA"/>
</dbReference>
<dbReference type="RefSeq" id="WP_035369196.1">
    <property type="nucleotide sequence ID" value="NZ_LR215050.1"/>
</dbReference>
<feature type="domain" description="IstB-like ATP-binding" evidence="1">
    <location>
        <begin position="118"/>
        <end position="232"/>
    </location>
</feature>
<dbReference type="Pfam" id="PF01695">
    <property type="entry name" value="IstB_IS21"/>
    <property type="match status" value="1"/>
</dbReference>
<dbReference type="PANTHER" id="PTHR30050">
    <property type="entry name" value="CHROMOSOMAL REPLICATION INITIATOR PROTEIN DNAA"/>
    <property type="match status" value="1"/>
</dbReference>